<accession>A0ABU8H720</accession>
<evidence type="ECO:0000313" key="4">
    <source>
        <dbReference type="Proteomes" id="UP001367771"/>
    </source>
</evidence>
<reference evidence="3 4" key="1">
    <citation type="journal article" date="2013" name="Int. J. Syst. Evol. Microbiol.">
        <title>Sphingomonas kyungheensis sp. nov., a bacterium with ginsenoside-converting activity isolated from soil of a ginseng field.</title>
        <authorList>
            <person name="Son H.M."/>
            <person name="Yang J.E."/>
            <person name="Park Y."/>
            <person name="Han C.K."/>
            <person name="Kim S.G."/>
            <person name="Kook M."/>
            <person name="Yi T.H."/>
        </authorList>
    </citation>
    <scope>NUCLEOTIDE SEQUENCE [LARGE SCALE GENOMIC DNA]</scope>
    <source>
        <strain evidence="3 4">LMG 26582</strain>
    </source>
</reference>
<dbReference type="InterPro" id="IPR006015">
    <property type="entry name" value="Universal_stress_UspA"/>
</dbReference>
<dbReference type="EMBL" id="JBBBDM010000014">
    <property type="protein sequence ID" value="MEI5688832.1"/>
    <property type="molecule type" value="Genomic_DNA"/>
</dbReference>
<keyword evidence="4" id="KW-1185">Reference proteome</keyword>
<evidence type="ECO:0000313" key="3">
    <source>
        <dbReference type="EMBL" id="MEI5688832.1"/>
    </source>
</evidence>
<comment type="caution">
    <text evidence="3">The sequence shown here is derived from an EMBL/GenBank/DDBJ whole genome shotgun (WGS) entry which is preliminary data.</text>
</comment>
<comment type="similarity">
    <text evidence="1">Belongs to the universal stress protein A family.</text>
</comment>
<dbReference type="SUPFAM" id="SSF52402">
    <property type="entry name" value="Adenine nucleotide alpha hydrolases-like"/>
    <property type="match status" value="1"/>
</dbReference>
<dbReference type="Pfam" id="PF00582">
    <property type="entry name" value="Usp"/>
    <property type="match status" value="1"/>
</dbReference>
<sequence length="191" mass="20140">MRAKVRWDWIDATGDAAAALRHHIGCSDLVVVSRRLDGPSLLDMRRIAGELIVRSGKPILAVPQGCPRLALDRVLLVWDGSPGAVTAMQAATPILAQATATTILTVADGRAGLPAEDAATYSSRHGIAARIKPWQSSQGCTAQTLLAAIAARAPDRVVMGGFGHSRLEEALLGGVTRTMLDESPVPVLFAY</sequence>
<dbReference type="Proteomes" id="UP001367771">
    <property type="component" value="Unassembled WGS sequence"/>
</dbReference>
<organism evidence="3 4">
    <name type="scientific">Sphingomonas kyungheensis</name>
    <dbReference type="NCBI Taxonomy" id="1069987"/>
    <lineage>
        <taxon>Bacteria</taxon>
        <taxon>Pseudomonadati</taxon>
        <taxon>Pseudomonadota</taxon>
        <taxon>Alphaproteobacteria</taxon>
        <taxon>Sphingomonadales</taxon>
        <taxon>Sphingomonadaceae</taxon>
        <taxon>Sphingomonas</taxon>
    </lineage>
</organism>
<dbReference type="Gene3D" id="3.40.50.12370">
    <property type="match status" value="1"/>
</dbReference>
<proteinExistence type="inferred from homology"/>
<dbReference type="PRINTS" id="PR01438">
    <property type="entry name" value="UNVRSLSTRESS"/>
</dbReference>
<dbReference type="InterPro" id="IPR006016">
    <property type="entry name" value="UspA"/>
</dbReference>
<evidence type="ECO:0000256" key="1">
    <source>
        <dbReference type="ARBA" id="ARBA00008791"/>
    </source>
</evidence>
<gene>
    <name evidence="3" type="ORF">V8201_17195</name>
</gene>
<evidence type="ECO:0000259" key="2">
    <source>
        <dbReference type="Pfam" id="PF00582"/>
    </source>
</evidence>
<name>A0ABU8H720_9SPHN</name>
<dbReference type="RefSeq" id="WP_336546048.1">
    <property type="nucleotide sequence ID" value="NZ_JBBBDM010000014.1"/>
</dbReference>
<protein>
    <submittedName>
        <fullName evidence="3">Universal stress protein</fullName>
    </submittedName>
</protein>
<feature type="domain" description="UspA" evidence="2">
    <location>
        <begin position="73"/>
        <end position="188"/>
    </location>
</feature>
<dbReference type="CDD" id="cd00293">
    <property type="entry name" value="USP-like"/>
    <property type="match status" value="1"/>
</dbReference>